<evidence type="ECO:0000313" key="3">
    <source>
        <dbReference type="EMBL" id="MFA0790358.1"/>
    </source>
</evidence>
<dbReference type="SUPFAM" id="SSF51735">
    <property type="entry name" value="NAD(P)-binding Rossmann-fold domains"/>
    <property type="match status" value="1"/>
</dbReference>
<evidence type="ECO:0000256" key="2">
    <source>
        <dbReference type="RuleBase" id="RU000363"/>
    </source>
</evidence>
<keyword evidence="4" id="KW-1185">Reference proteome</keyword>
<reference evidence="3 4" key="1">
    <citation type="submission" date="2024-08" db="EMBL/GenBank/DDBJ databases">
        <authorList>
            <person name="Ishaq N."/>
        </authorList>
    </citation>
    <scope>NUCLEOTIDE SEQUENCE [LARGE SCALE GENOMIC DNA]</scope>
    <source>
        <strain evidence="3 4">JCM 30400</strain>
    </source>
</reference>
<dbReference type="RefSeq" id="WP_299587040.1">
    <property type="nucleotide sequence ID" value="NZ_JBGMEL010000006.1"/>
</dbReference>
<dbReference type="InterPro" id="IPR020904">
    <property type="entry name" value="Sc_DH/Rdtase_CS"/>
</dbReference>
<dbReference type="Proteomes" id="UP001569414">
    <property type="component" value="Unassembled WGS sequence"/>
</dbReference>
<dbReference type="Gene3D" id="3.40.50.720">
    <property type="entry name" value="NAD(P)-binding Rossmann-like Domain"/>
    <property type="match status" value="1"/>
</dbReference>
<comment type="caution">
    <text evidence="3">The sequence shown here is derived from an EMBL/GenBank/DDBJ whole genome shotgun (WGS) entry which is preliminary data.</text>
</comment>
<dbReference type="PROSITE" id="PS00061">
    <property type="entry name" value="ADH_SHORT"/>
    <property type="match status" value="1"/>
</dbReference>
<protein>
    <submittedName>
        <fullName evidence="3">SDR family NAD(P)-dependent oxidoreductase</fullName>
    </submittedName>
</protein>
<dbReference type="EMBL" id="JBGMEL010000006">
    <property type="protein sequence ID" value="MFA0790358.1"/>
    <property type="molecule type" value="Genomic_DNA"/>
</dbReference>
<accession>A0ABV4NLH5</accession>
<evidence type="ECO:0000313" key="4">
    <source>
        <dbReference type="Proteomes" id="UP001569414"/>
    </source>
</evidence>
<gene>
    <name evidence="3" type="ORF">ACCI51_07350</name>
</gene>
<comment type="similarity">
    <text evidence="2">Belongs to the short-chain dehydrogenases/reductases (SDR) family.</text>
</comment>
<dbReference type="PANTHER" id="PTHR43157:SF31">
    <property type="entry name" value="PHOSPHATIDYLINOSITOL-GLYCAN BIOSYNTHESIS CLASS F PROTEIN"/>
    <property type="match status" value="1"/>
</dbReference>
<name>A0ABV4NLH5_9GAMM</name>
<dbReference type="InterPro" id="IPR036291">
    <property type="entry name" value="NAD(P)-bd_dom_sf"/>
</dbReference>
<dbReference type="PRINTS" id="PR00081">
    <property type="entry name" value="GDHRDH"/>
</dbReference>
<proteinExistence type="inferred from homology"/>
<dbReference type="InterPro" id="IPR002347">
    <property type="entry name" value="SDR_fam"/>
</dbReference>
<dbReference type="PRINTS" id="PR00080">
    <property type="entry name" value="SDRFAMILY"/>
</dbReference>
<evidence type="ECO:0000256" key="1">
    <source>
        <dbReference type="ARBA" id="ARBA00023002"/>
    </source>
</evidence>
<dbReference type="Pfam" id="PF00106">
    <property type="entry name" value="adh_short"/>
    <property type="match status" value="1"/>
</dbReference>
<sequence>MKKTILLTGATDGIGLETAKLLASKGHTLLLHGRSKSKLAQVTKSISQDYPETTIDIFLADLTNLSEVEALAVKVKNHYSNIDVLINNAGVLKIPNPVTDSGYDIRFIVNTIAPYILTKHLLPLFNSNGRIINLSSAAQAPVNLEALKGEQLLSDSDAYAQSKLAITMWTFQLSKSLDNKAPAFIAINPASFLGSKMVKEAYGSLGRDIGIGANVLVRAALSDEFSSATGKYFDNDLGNWSQPHPDALDEAKSKLLILEIERVANELGAQIP</sequence>
<dbReference type="PANTHER" id="PTHR43157">
    <property type="entry name" value="PHOSPHATIDYLINOSITOL-GLYCAN BIOSYNTHESIS CLASS F PROTEIN-RELATED"/>
    <property type="match status" value="1"/>
</dbReference>
<keyword evidence="1" id="KW-0560">Oxidoreductase</keyword>
<organism evidence="3 4">
    <name type="scientific">Microbulbifer echini</name>
    <dbReference type="NCBI Taxonomy" id="1529067"/>
    <lineage>
        <taxon>Bacteria</taxon>
        <taxon>Pseudomonadati</taxon>
        <taxon>Pseudomonadota</taxon>
        <taxon>Gammaproteobacteria</taxon>
        <taxon>Cellvibrionales</taxon>
        <taxon>Microbulbiferaceae</taxon>
        <taxon>Microbulbifer</taxon>
    </lineage>
</organism>